<dbReference type="Pfam" id="PF02589">
    <property type="entry name" value="LUD_dom"/>
    <property type="match status" value="1"/>
</dbReference>
<dbReference type="KEGG" id="des:DSOUD_1717"/>
<dbReference type="PANTHER" id="PTHR36179:SF2">
    <property type="entry name" value="LUD DOMAIN-CONTAINING PROTEIN"/>
    <property type="match status" value="1"/>
</dbReference>
<dbReference type="PATRIC" id="fig|1603606.3.peg.1869"/>
<protein>
    <recommendedName>
        <fullName evidence="1">LUD domain-containing protein</fullName>
    </recommendedName>
</protein>
<dbReference type="PIRSF" id="PIRSF020269">
    <property type="entry name" value="DUF1121"/>
    <property type="match status" value="1"/>
</dbReference>
<gene>
    <name evidence="2" type="ORF">DSOUD_1717</name>
</gene>
<dbReference type="EMBL" id="CP010802">
    <property type="protein sequence ID" value="ALC16495.1"/>
    <property type="molecule type" value="Genomic_DNA"/>
</dbReference>
<dbReference type="InterPro" id="IPR003741">
    <property type="entry name" value="LUD_dom"/>
</dbReference>
<reference evidence="2 3" key="1">
    <citation type="submission" date="2015-07" db="EMBL/GenBank/DDBJ databases">
        <title>Isolation and Genomic Characterization of a Novel Halophilic Metal-Reducing Deltaproteobacterium from the Deep Subsurface.</title>
        <authorList>
            <person name="Badalamenti J.P."/>
            <person name="Summers Z.M."/>
            <person name="Gralnick J.A."/>
            <person name="Bond D.R."/>
        </authorList>
    </citation>
    <scope>NUCLEOTIDE SEQUENCE [LARGE SCALE GENOMIC DNA]</scope>
    <source>
        <strain evidence="2 3">WTL</strain>
    </source>
</reference>
<dbReference type="STRING" id="1603606.DSOUD_1717"/>
<dbReference type="PANTHER" id="PTHR36179">
    <property type="entry name" value="LUD_DOM DOMAIN-CONTAINING PROTEIN"/>
    <property type="match status" value="1"/>
</dbReference>
<feature type="domain" description="LUD" evidence="1">
    <location>
        <begin position="14"/>
        <end position="207"/>
    </location>
</feature>
<keyword evidence="3" id="KW-1185">Reference proteome</keyword>
<organism evidence="2 3">
    <name type="scientific">Desulfuromonas soudanensis</name>
    <dbReference type="NCBI Taxonomy" id="1603606"/>
    <lineage>
        <taxon>Bacteria</taxon>
        <taxon>Pseudomonadati</taxon>
        <taxon>Thermodesulfobacteriota</taxon>
        <taxon>Desulfuromonadia</taxon>
        <taxon>Desulfuromonadales</taxon>
        <taxon>Desulfuromonadaceae</taxon>
        <taxon>Desulfuromonas</taxon>
    </lineage>
</organism>
<dbReference type="Proteomes" id="UP000057158">
    <property type="component" value="Chromosome"/>
</dbReference>
<sequence>MDDNQLWHRRTLMEKAGKSLEKNGFAVSLHDDADGARAHLLAACNRAQTIGFGGSMSVAALGIARDLAGEGKTLLVHSRAGLTSEERLRIMQEQLCCDLFLTGTNALTLQGQLVNIDATGNRVGAMAFGPKQVIIVAGVNKIVADLEAALKRVREVASPPNARRLGYNTPCAKTGICSDCDSPERICRITTILDRRPRLTDVHVCLVGADLGY</sequence>
<dbReference type="InterPro" id="IPR009501">
    <property type="entry name" value="UCP020269"/>
</dbReference>
<dbReference type="AlphaFoldDB" id="A0A0M4DI04"/>
<evidence type="ECO:0000313" key="3">
    <source>
        <dbReference type="Proteomes" id="UP000057158"/>
    </source>
</evidence>
<name>A0A0M4DI04_9BACT</name>
<evidence type="ECO:0000313" key="2">
    <source>
        <dbReference type="EMBL" id="ALC16495.1"/>
    </source>
</evidence>
<evidence type="ECO:0000259" key="1">
    <source>
        <dbReference type="Pfam" id="PF02589"/>
    </source>
</evidence>
<dbReference type="RefSeq" id="WP_232426523.1">
    <property type="nucleotide sequence ID" value="NZ_CP010802.1"/>
</dbReference>
<accession>A0A0M4DI04</accession>
<proteinExistence type="predicted"/>